<gene>
    <name evidence="5" type="primary">suhB_3</name>
    <name evidence="5" type="ORF">ROJ8625_03423</name>
</gene>
<keyword evidence="5" id="KW-0378">Hydrolase</keyword>
<dbReference type="OrthoDB" id="9785695at2"/>
<comment type="similarity">
    <text evidence="1">Belongs to the inositol monophosphatase superfamily.</text>
</comment>
<dbReference type="CDD" id="cd01638">
    <property type="entry name" value="CysQ"/>
    <property type="match status" value="1"/>
</dbReference>
<dbReference type="SUPFAM" id="SSF56655">
    <property type="entry name" value="Carbohydrate phosphatase"/>
    <property type="match status" value="1"/>
</dbReference>
<evidence type="ECO:0000256" key="1">
    <source>
        <dbReference type="ARBA" id="ARBA00009759"/>
    </source>
</evidence>
<dbReference type="Proteomes" id="UP000193570">
    <property type="component" value="Unassembled WGS sequence"/>
</dbReference>
<evidence type="ECO:0000256" key="2">
    <source>
        <dbReference type="ARBA" id="ARBA00022723"/>
    </source>
</evidence>
<dbReference type="GO" id="GO:0008934">
    <property type="term" value="F:inositol monophosphate 1-phosphatase activity"/>
    <property type="evidence" value="ECO:0007669"/>
    <property type="project" value="TreeGrafter"/>
</dbReference>
<dbReference type="Gene3D" id="3.40.190.80">
    <property type="match status" value="1"/>
</dbReference>
<dbReference type="PANTHER" id="PTHR20854:SF4">
    <property type="entry name" value="INOSITOL-1-MONOPHOSPHATASE-RELATED"/>
    <property type="match status" value="1"/>
</dbReference>
<keyword evidence="6" id="KW-1185">Reference proteome</keyword>
<protein>
    <submittedName>
        <fullName evidence="5">Inositol-1-monophosphatase</fullName>
        <ecNumber evidence="5">3.1.3.25</ecNumber>
    </submittedName>
</protein>
<keyword evidence="3 4" id="KW-0460">Magnesium</keyword>
<feature type="binding site" evidence="4">
    <location>
        <position position="85"/>
    </location>
    <ligand>
        <name>Mg(2+)</name>
        <dbReference type="ChEBI" id="CHEBI:18420"/>
        <label>1</label>
        <note>catalytic</note>
    </ligand>
</feature>
<sequence length="261" mass="27301">MPATDLSLLVEAAQAAAETATRHIGAPLDVRDKPDGQGPVTAADLAVNETLASILQAARPAYGWLSEESAQDPTRGLAPATFIIDPIDGTRNFIEGGEIWAHSLAVCENGAITAAVVYLPLADKLYTAARGHGARLNDAPIAPTGRPGIDGAHVLATRPNLDPAHWPEGVPDVRRAHRPSLAYRLCLVADGSFDAIFTFRDAWEWDVAAGTLIIEEAGATVTDRDGAPLRFNGPTARVGGLVGASHEAAADIARRRGVSAT</sequence>
<dbReference type="GO" id="GO:0046872">
    <property type="term" value="F:metal ion binding"/>
    <property type="evidence" value="ECO:0007669"/>
    <property type="project" value="UniProtKB-KW"/>
</dbReference>
<dbReference type="RefSeq" id="WP_085793103.1">
    <property type="nucleotide sequence ID" value="NZ_FWFK01000007.1"/>
</dbReference>
<name>A0A1X7A136_9RHOB</name>
<feature type="binding site" evidence="4">
    <location>
        <position position="67"/>
    </location>
    <ligand>
        <name>Mg(2+)</name>
        <dbReference type="ChEBI" id="CHEBI:18420"/>
        <label>1</label>
        <note>catalytic</note>
    </ligand>
</feature>
<dbReference type="PANTHER" id="PTHR20854">
    <property type="entry name" value="INOSITOL MONOPHOSPHATASE"/>
    <property type="match status" value="1"/>
</dbReference>
<dbReference type="Gene3D" id="3.30.540.10">
    <property type="entry name" value="Fructose-1,6-Bisphosphatase, subunit A, domain 1"/>
    <property type="match status" value="1"/>
</dbReference>
<feature type="binding site" evidence="4">
    <location>
        <position position="87"/>
    </location>
    <ligand>
        <name>Mg(2+)</name>
        <dbReference type="ChEBI" id="CHEBI:18420"/>
        <label>1</label>
        <note>catalytic</note>
    </ligand>
</feature>
<keyword evidence="2 4" id="KW-0479">Metal-binding</keyword>
<comment type="cofactor">
    <cofactor evidence="4">
        <name>Mg(2+)</name>
        <dbReference type="ChEBI" id="CHEBI:18420"/>
    </cofactor>
</comment>
<dbReference type="PROSITE" id="PS00630">
    <property type="entry name" value="IMP_2"/>
    <property type="match status" value="1"/>
</dbReference>
<dbReference type="EMBL" id="FWFK01000007">
    <property type="protein sequence ID" value="SLN67044.1"/>
    <property type="molecule type" value="Genomic_DNA"/>
</dbReference>
<feature type="binding site" evidence="4">
    <location>
        <position position="88"/>
    </location>
    <ligand>
        <name>Mg(2+)</name>
        <dbReference type="ChEBI" id="CHEBI:18420"/>
        <label>1</label>
        <note>catalytic</note>
    </ligand>
</feature>
<dbReference type="GO" id="GO:0007165">
    <property type="term" value="P:signal transduction"/>
    <property type="evidence" value="ECO:0007669"/>
    <property type="project" value="TreeGrafter"/>
</dbReference>
<reference evidence="5 6" key="1">
    <citation type="submission" date="2017-03" db="EMBL/GenBank/DDBJ databases">
        <authorList>
            <person name="Afonso C.L."/>
            <person name="Miller P.J."/>
            <person name="Scott M.A."/>
            <person name="Spackman E."/>
            <person name="Goraichik I."/>
            <person name="Dimitrov K.M."/>
            <person name="Suarez D.L."/>
            <person name="Swayne D.E."/>
        </authorList>
    </citation>
    <scope>NUCLEOTIDE SEQUENCE [LARGE SCALE GENOMIC DNA]</scope>
    <source>
        <strain evidence="5 6">CECT 8625</strain>
    </source>
</reference>
<evidence type="ECO:0000256" key="4">
    <source>
        <dbReference type="PIRSR" id="PIRSR600760-2"/>
    </source>
</evidence>
<dbReference type="InterPro" id="IPR000760">
    <property type="entry name" value="Inositol_monophosphatase-like"/>
</dbReference>
<dbReference type="AlphaFoldDB" id="A0A1X7A136"/>
<dbReference type="EC" id="3.1.3.25" evidence="5"/>
<dbReference type="PRINTS" id="PR00377">
    <property type="entry name" value="IMPHPHTASES"/>
</dbReference>
<dbReference type="InterPro" id="IPR020550">
    <property type="entry name" value="Inositol_monophosphatase_CS"/>
</dbReference>
<evidence type="ECO:0000313" key="5">
    <source>
        <dbReference type="EMBL" id="SLN67044.1"/>
    </source>
</evidence>
<feature type="binding site" evidence="4">
    <location>
        <position position="206"/>
    </location>
    <ligand>
        <name>Mg(2+)</name>
        <dbReference type="ChEBI" id="CHEBI:18420"/>
        <label>1</label>
        <note>catalytic</note>
    </ligand>
</feature>
<evidence type="ECO:0000313" key="6">
    <source>
        <dbReference type="Proteomes" id="UP000193570"/>
    </source>
</evidence>
<dbReference type="Pfam" id="PF00459">
    <property type="entry name" value="Inositol_P"/>
    <property type="match status" value="1"/>
</dbReference>
<dbReference type="GO" id="GO:0006020">
    <property type="term" value="P:inositol metabolic process"/>
    <property type="evidence" value="ECO:0007669"/>
    <property type="project" value="TreeGrafter"/>
</dbReference>
<proteinExistence type="inferred from homology"/>
<accession>A0A1X7A136</accession>
<organism evidence="5 6">
    <name type="scientific">Roseivivax jejudonensis</name>
    <dbReference type="NCBI Taxonomy" id="1529041"/>
    <lineage>
        <taxon>Bacteria</taxon>
        <taxon>Pseudomonadati</taxon>
        <taxon>Pseudomonadota</taxon>
        <taxon>Alphaproteobacteria</taxon>
        <taxon>Rhodobacterales</taxon>
        <taxon>Roseobacteraceae</taxon>
        <taxon>Roseivivax</taxon>
    </lineage>
</organism>
<dbReference type="GO" id="GO:0046854">
    <property type="term" value="P:phosphatidylinositol phosphate biosynthetic process"/>
    <property type="evidence" value="ECO:0007669"/>
    <property type="project" value="InterPro"/>
</dbReference>
<evidence type="ECO:0000256" key="3">
    <source>
        <dbReference type="ARBA" id="ARBA00022842"/>
    </source>
</evidence>